<sequence length="575" mass="66996">MECRLVLNNRTDDEITSNDMSGRFHQQLKYYKYRRVPSKNGKAIFYLFFRKEEETYAALRVAKSIKEISLVRYYPSNPINSKSSFRPFPPQQIIDICRYTFRSRLVNFENVEFFKAFIRRLAEQIMAQNIKIHEIVELNEVVGCHLLKFLNGIDATNFIEAVDSTKQFGSIAKTLDHHFIRLISLFCDYQRILLPRASFECFMGESEIDDERLVVGSTRYSSVIQPSERLYIHPCFGLEGFSKLCEVYQTSLFKCYCRLLPLNTVWYYADFGLLDYEWYCHTVGLERILNEYEKKLFKVNRNFPSTEDRNCRTNLTFVFTIDEFKQNLATHFSSALWLEAIDFSKLAIAGGCVLNAMCRSPFSDTKQQDVNLLYYAEDTSDFETIVHSTVNILKKIISFDLTHAITMEKVPGVSTYNVFLPCNVRLSFSSISTGNAKQPLSHILHNFDMDICQVVFTGNKIISTFSFLQALATRSFIVYSLHAESPKHLCTRIAKYCNRGFDLLVPINFDGDFELMMAQEETPLYRVEHHQYINDDGDIQIATKEFYRVSAHNVDTFRLQEKFMSFVCPQLLQYK</sequence>
<comment type="caution">
    <text evidence="1">The sequence shown here is derived from an EMBL/GenBank/DDBJ whole genome shotgun (WGS) entry which is preliminary data.</text>
</comment>
<protein>
    <submittedName>
        <fullName evidence="1">Uncharacterized protein</fullName>
    </submittedName>
</protein>
<organism evidence="1 2">
    <name type="scientific">Rotaria magnacalcarata</name>
    <dbReference type="NCBI Taxonomy" id="392030"/>
    <lineage>
        <taxon>Eukaryota</taxon>
        <taxon>Metazoa</taxon>
        <taxon>Spiralia</taxon>
        <taxon>Gnathifera</taxon>
        <taxon>Rotifera</taxon>
        <taxon>Eurotatoria</taxon>
        <taxon>Bdelloidea</taxon>
        <taxon>Philodinida</taxon>
        <taxon>Philodinidae</taxon>
        <taxon>Rotaria</taxon>
    </lineage>
</organism>
<dbReference type="Proteomes" id="UP000663856">
    <property type="component" value="Unassembled WGS sequence"/>
</dbReference>
<accession>A0A816TGJ8</accession>
<reference evidence="1" key="1">
    <citation type="submission" date="2021-02" db="EMBL/GenBank/DDBJ databases">
        <authorList>
            <person name="Nowell W R."/>
        </authorList>
    </citation>
    <scope>NUCLEOTIDE SEQUENCE</scope>
</reference>
<proteinExistence type="predicted"/>
<name>A0A816TGJ8_9BILA</name>
<dbReference type="EMBL" id="CAJNRF010008357">
    <property type="protein sequence ID" value="CAF2100757.1"/>
    <property type="molecule type" value="Genomic_DNA"/>
</dbReference>
<evidence type="ECO:0000313" key="2">
    <source>
        <dbReference type="Proteomes" id="UP000663856"/>
    </source>
</evidence>
<evidence type="ECO:0000313" key="1">
    <source>
        <dbReference type="EMBL" id="CAF2100757.1"/>
    </source>
</evidence>
<dbReference type="AlphaFoldDB" id="A0A816TGJ8"/>
<gene>
    <name evidence="1" type="ORF">WKI299_LOCUS20178</name>
</gene>